<dbReference type="AlphaFoldDB" id="A0A196SIW9"/>
<accession>A0A196SIW9</accession>
<proteinExistence type="predicted"/>
<sequence length="272" mass="31332">MTRLTLRLSYRESLARVIYSVLLEDPSLHYYQGFHDIVEFFLLISRFDVNWTYTVIKALIRTHLRDYMGADLTEVERLLQLLYPILEKRAPELVPILQTPAQTPVIVLPWVITLFAHSLHSVYQVARLMDVMLLHPLMPLYVSAAVVLHFREKLLRMQERFQLYQLLGRLAEHELPLEKVLRDAQFFFTALPPRALLAQGRRRGVELPEESMVLQFEKARADDRVRLRSFRNLYQMIVRPGQTAPSTASVTGLLSLAAVGIAVATVIQIASN</sequence>
<dbReference type="InterPro" id="IPR000195">
    <property type="entry name" value="Rab-GAP-TBC_dom"/>
</dbReference>
<comment type="caution">
    <text evidence="4">The sequence shown here is derived from an EMBL/GenBank/DDBJ whole genome shotgun (WGS) entry which is preliminary data.</text>
</comment>
<feature type="transmembrane region" description="Helical" evidence="2">
    <location>
        <begin position="132"/>
        <end position="150"/>
    </location>
</feature>
<dbReference type="PROSITE" id="PS50086">
    <property type="entry name" value="TBC_RABGAP"/>
    <property type="match status" value="1"/>
</dbReference>
<evidence type="ECO:0000313" key="4">
    <source>
        <dbReference type="EMBL" id="OAO15889.1"/>
    </source>
</evidence>
<evidence type="ECO:0000313" key="5">
    <source>
        <dbReference type="Proteomes" id="UP000078348"/>
    </source>
</evidence>
<dbReference type="InterPro" id="IPR035969">
    <property type="entry name" value="Rab-GAP_TBC_sf"/>
</dbReference>
<dbReference type="GO" id="GO:0005096">
    <property type="term" value="F:GTPase activator activity"/>
    <property type="evidence" value="ECO:0007669"/>
    <property type="project" value="UniProtKB-KW"/>
</dbReference>
<evidence type="ECO:0000256" key="2">
    <source>
        <dbReference type="SAM" id="Phobius"/>
    </source>
</evidence>
<keyword evidence="2" id="KW-0812">Transmembrane</keyword>
<dbReference type="InterPro" id="IPR045913">
    <property type="entry name" value="TBC20/Gyp8-like"/>
</dbReference>
<reference evidence="4 5" key="1">
    <citation type="submission" date="2016-05" db="EMBL/GenBank/DDBJ databases">
        <title>Nuclear genome of Blastocystis sp. subtype 1 NandII.</title>
        <authorList>
            <person name="Gentekaki E."/>
            <person name="Curtis B."/>
            <person name="Stairs C."/>
            <person name="Eme L."/>
            <person name="Herman E."/>
            <person name="Klimes V."/>
            <person name="Arias M.C."/>
            <person name="Elias M."/>
            <person name="Hilliou F."/>
            <person name="Klute M."/>
            <person name="Malik S.-B."/>
            <person name="Pightling A."/>
            <person name="Rachubinski R."/>
            <person name="Salas D."/>
            <person name="Schlacht A."/>
            <person name="Suga H."/>
            <person name="Archibald J."/>
            <person name="Ball S.G."/>
            <person name="Clark G."/>
            <person name="Dacks J."/>
            <person name="Van Der Giezen M."/>
            <person name="Tsaousis A."/>
            <person name="Roger A."/>
        </authorList>
    </citation>
    <scope>NUCLEOTIDE SEQUENCE [LARGE SCALE GENOMIC DNA]</scope>
    <source>
        <strain evidence="5">ATCC 50177 / NandII</strain>
    </source>
</reference>
<dbReference type="Pfam" id="PF00566">
    <property type="entry name" value="RabGAP-TBC"/>
    <property type="match status" value="1"/>
</dbReference>
<keyword evidence="1" id="KW-0343">GTPase activation</keyword>
<dbReference type="Gene3D" id="1.10.8.1310">
    <property type="match status" value="1"/>
</dbReference>
<dbReference type="STRING" id="478820.A0A196SIW9"/>
<dbReference type="EMBL" id="LXWW01000111">
    <property type="protein sequence ID" value="OAO15889.1"/>
    <property type="molecule type" value="Genomic_DNA"/>
</dbReference>
<dbReference type="SUPFAM" id="SSF47923">
    <property type="entry name" value="Ypt/Rab-GAP domain of gyp1p"/>
    <property type="match status" value="2"/>
</dbReference>
<protein>
    <submittedName>
        <fullName evidence="4">TBC1 domain family member 20-like protein</fullName>
    </submittedName>
</protein>
<dbReference type="GO" id="GO:0005789">
    <property type="term" value="C:endoplasmic reticulum membrane"/>
    <property type="evidence" value="ECO:0007669"/>
    <property type="project" value="TreeGrafter"/>
</dbReference>
<keyword evidence="2" id="KW-0472">Membrane</keyword>
<dbReference type="PANTHER" id="PTHR20913">
    <property type="entry name" value="TBC1 DOMAIN FAMILY MEMBER 20/GTPASE"/>
    <property type="match status" value="1"/>
</dbReference>
<dbReference type="GO" id="GO:0006888">
    <property type="term" value="P:endoplasmic reticulum to Golgi vesicle-mediated transport"/>
    <property type="evidence" value="ECO:0007669"/>
    <property type="project" value="TreeGrafter"/>
</dbReference>
<feature type="transmembrane region" description="Helical" evidence="2">
    <location>
        <begin position="105"/>
        <end position="126"/>
    </location>
</feature>
<gene>
    <name evidence="4" type="ORF">AV274_2408</name>
</gene>
<organism evidence="4 5">
    <name type="scientific">Blastocystis sp. subtype 1 (strain ATCC 50177 / NandII)</name>
    <dbReference type="NCBI Taxonomy" id="478820"/>
    <lineage>
        <taxon>Eukaryota</taxon>
        <taxon>Sar</taxon>
        <taxon>Stramenopiles</taxon>
        <taxon>Bigyra</taxon>
        <taxon>Opalozoa</taxon>
        <taxon>Opalinata</taxon>
        <taxon>Blastocystidae</taxon>
        <taxon>Blastocystis</taxon>
    </lineage>
</organism>
<dbReference type="Gene3D" id="1.10.472.80">
    <property type="entry name" value="Ypt/Rab-GAP domain of gyp1p, domain 3"/>
    <property type="match status" value="1"/>
</dbReference>
<feature type="domain" description="Rab-GAP TBC" evidence="3">
    <location>
        <begin position="1"/>
        <end position="136"/>
    </location>
</feature>
<dbReference type="OrthoDB" id="206700at2759"/>
<evidence type="ECO:0000259" key="3">
    <source>
        <dbReference type="PROSITE" id="PS50086"/>
    </source>
</evidence>
<keyword evidence="2" id="KW-1133">Transmembrane helix</keyword>
<dbReference type="Proteomes" id="UP000078348">
    <property type="component" value="Unassembled WGS sequence"/>
</dbReference>
<name>A0A196SIW9_BLAHN</name>
<keyword evidence="5" id="KW-1185">Reference proteome</keyword>
<feature type="transmembrane region" description="Helical" evidence="2">
    <location>
        <begin position="248"/>
        <end position="270"/>
    </location>
</feature>
<dbReference type="PANTHER" id="PTHR20913:SF7">
    <property type="entry name" value="RE60063P"/>
    <property type="match status" value="1"/>
</dbReference>
<evidence type="ECO:0000256" key="1">
    <source>
        <dbReference type="ARBA" id="ARBA00022468"/>
    </source>
</evidence>